<sequence>MPDLPFDTTDPRLAAAAWTRVAEPGDPVAGALRARLGAGAALEWLGHVRRSGRSSPAVPPGGTLQEDGVTVLEWDKAVARWLPRLEDLDIRRELSMLDAVGGRLLLPGDAEWPAALADLAERAPAALWVRGHGRLDRPRPAVAIVGMRASTGYGETIAAQLAIELAERGVVVVSGGAYGIDAAAHRGALSADGLTWAVLAGGVDRLYPAGNTRLLEAVMEEGVVLAEPAPGSSPGRHRFLERNRLIAALGRVCVVVEAGWRSGALNTAKHAEELLRPVAAVPGPVTSMASAGCHRLLRDHGAVCVTDAADVLELLAPSGEDLAPDRPVQPGLLDGLDPLGSRVLDALPARSAASLGSLARAAGLSEREVRAGIGRLELTGHVERSGAGWRRSRGPA</sequence>
<evidence type="ECO:0000313" key="4">
    <source>
        <dbReference type="Proteomes" id="UP000250222"/>
    </source>
</evidence>
<dbReference type="Gene3D" id="3.40.50.450">
    <property type="match status" value="1"/>
</dbReference>
<dbReference type="AlphaFoldDB" id="A0A2Y9ABD5"/>
<dbReference type="PANTHER" id="PTHR43022:SF1">
    <property type="entry name" value="PROTEIN SMF"/>
    <property type="match status" value="1"/>
</dbReference>
<protein>
    <submittedName>
        <fullName evidence="3">DNA protecting protein DprA</fullName>
    </submittedName>
</protein>
<reference evidence="3 4" key="1">
    <citation type="submission" date="2016-10" db="EMBL/GenBank/DDBJ databases">
        <authorList>
            <person name="Cai Z."/>
        </authorList>
    </citation>
    <scope>NUCLEOTIDE SEQUENCE [LARGE SCALE GENOMIC DNA]</scope>
    <source>
        <strain evidence="3 4">CGMCC 1.10826</strain>
    </source>
</reference>
<dbReference type="OrthoDB" id="9785707at2"/>
<evidence type="ECO:0000256" key="1">
    <source>
        <dbReference type="ARBA" id="ARBA00006525"/>
    </source>
</evidence>
<dbReference type="SUPFAM" id="SSF102405">
    <property type="entry name" value="MCP/YpsA-like"/>
    <property type="match status" value="1"/>
</dbReference>
<dbReference type="InterPro" id="IPR057666">
    <property type="entry name" value="DrpA_SLOG"/>
</dbReference>
<comment type="similarity">
    <text evidence="1">Belongs to the DprA/Smf family.</text>
</comment>
<name>A0A2Y9ABD5_9MICO</name>
<dbReference type="Pfam" id="PF02481">
    <property type="entry name" value="DNA_processg_A"/>
    <property type="match status" value="1"/>
</dbReference>
<dbReference type="RefSeq" id="WP_110852341.1">
    <property type="nucleotide sequence ID" value="NZ_QKLZ01000005.1"/>
</dbReference>
<evidence type="ECO:0000259" key="2">
    <source>
        <dbReference type="Pfam" id="PF02481"/>
    </source>
</evidence>
<dbReference type="NCBIfam" id="TIGR00732">
    <property type="entry name" value="dprA"/>
    <property type="match status" value="1"/>
</dbReference>
<gene>
    <name evidence="3" type="ORF">SAMN05216184_105154</name>
</gene>
<accession>A0A2Y9ABD5</accession>
<dbReference type="GO" id="GO:0009294">
    <property type="term" value="P:DNA-mediated transformation"/>
    <property type="evidence" value="ECO:0007669"/>
    <property type="project" value="InterPro"/>
</dbReference>
<evidence type="ECO:0000313" key="3">
    <source>
        <dbReference type="EMBL" id="SSA41911.1"/>
    </source>
</evidence>
<organism evidence="3 4">
    <name type="scientific">Georgenia satyanarayanai</name>
    <dbReference type="NCBI Taxonomy" id="860221"/>
    <lineage>
        <taxon>Bacteria</taxon>
        <taxon>Bacillati</taxon>
        <taxon>Actinomycetota</taxon>
        <taxon>Actinomycetes</taxon>
        <taxon>Micrococcales</taxon>
        <taxon>Bogoriellaceae</taxon>
        <taxon>Georgenia</taxon>
    </lineage>
</organism>
<dbReference type="Proteomes" id="UP000250222">
    <property type="component" value="Unassembled WGS sequence"/>
</dbReference>
<dbReference type="PANTHER" id="PTHR43022">
    <property type="entry name" value="PROTEIN SMF"/>
    <property type="match status" value="1"/>
</dbReference>
<feature type="domain" description="Smf/DprA SLOG" evidence="2">
    <location>
        <begin position="104"/>
        <end position="315"/>
    </location>
</feature>
<dbReference type="InterPro" id="IPR003488">
    <property type="entry name" value="DprA"/>
</dbReference>
<keyword evidence="4" id="KW-1185">Reference proteome</keyword>
<dbReference type="EMBL" id="UETB01000005">
    <property type="protein sequence ID" value="SSA41911.1"/>
    <property type="molecule type" value="Genomic_DNA"/>
</dbReference>
<proteinExistence type="inferred from homology"/>